<evidence type="ECO:0000313" key="6">
    <source>
        <dbReference type="Proteomes" id="UP001596378"/>
    </source>
</evidence>
<dbReference type="PROSITE" id="PS50043">
    <property type="entry name" value="HTH_LUXR_2"/>
    <property type="match status" value="1"/>
</dbReference>
<name>A0ABW2FFG9_9BACL</name>
<feature type="domain" description="HTH luxR-type" evidence="4">
    <location>
        <begin position="797"/>
        <end position="862"/>
    </location>
</feature>
<organism evidence="5 6">
    <name type="scientific">Cohnella cellulosilytica</name>
    <dbReference type="NCBI Taxonomy" id="986710"/>
    <lineage>
        <taxon>Bacteria</taxon>
        <taxon>Bacillati</taxon>
        <taxon>Bacillota</taxon>
        <taxon>Bacilli</taxon>
        <taxon>Bacillales</taxon>
        <taxon>Paenibacillaceae</taxon>
        <taxon>Cohnella</taxon>
    </lineage>
</organism>
<dbReference type="SUPFAM" id="SSF52540">
    <property type="entry name" value="P-loop containing nucleoside triphosphate hydrolases"/>
    <property type="match status" value="1"/>
</dbReference>
<comment type="caution">
    <text evidence="5">The sequence shown here is derived from an EMBL/GenBank/DDBJ whole genome shotgun (WGS) entry which is preliminary data.</text>
</comment>
<dbReference type="InterPro" id="IPR011990">
    <property type="entry name" value="TPR-like_helical_dom_sf"/>
</dbReference>
<dbReference type="InterPro" id="IPR036388">
    <property type="entry name" value="WH-like_DNA-bd_sf"/>
</dbReference>
<dbReference type="InterPro" id="IPR016032">
    <property type="entry name" value="Sig_transdc_resp-reg_C-effctor"/>
</dbReference>
<dbReference type="Pfam" id="PF00196">
    <property type="entry name" value="GerE"/>
    <property type="match status" value="1"/>
</dbReference>
<dbReference type="Gene3D" id="1.25.40.10">
    <property type="entry name" value="Tetratricopeptide repeat domain"/>
    <property type="match status" value="1"/>
</dbReference>
<evidence type="ECO:0000313" key="5">
    <source>
        <dbReference type="EMBL" id="MFC7150664.1"/>
    </source>
</evidence>
<dbReference type="PANTHER" id="PTHR44688">
    <property type="entry name" value="DNA-BINDING TRANSCRIPTIONAL ACTIVATOR DEVR_DOSR"/>
    <property type="match status" value="1"/>
</dbReference>
<evidence type="ECO:0000259" key="4">
    <source>
        <dbReference type="PROSITE" id="PS50043"/>
    </source>
</evidence>
<dbReference type="CDD" id="cd06170">
    <property type="entry name" value="LuxR_C_like"/>
    <property type="match status" value="1"/>
</dbReference>
<dbReference type="SUPFAM" id="SSF48452">
    <property type="entry name" value="TPR-like"/>
    <property type="match status" value="1"/>
</dbReference>
<sequence length="865" mass="99399">MKTKLYIPHKRHDSVPRPRLMRKLDEGLEAKLILISASAGYGKTTALSEWARQSGVAVAWVSLDKQDDEWIAFWTYVTSSIQEQAPGFAQTVLPLLANGPSASFASSEPAVTAMLNELNQLPGELAIVLDDFHCIELPEIQRSLSYFVDRLPPQIHLYIASRTDLPIPTARLMAKGEMRQIRIQDLRFHPEEGHAFFRKTAGLSLSREQFAELYHQTEGWISGLQLAALSLKRSDNIAESIRQFSGHQTHISDYLLEEVYLHLPESTRAFMLQTSILTRMNHSLCEAATGQANAQEQLERLEQWNLFITPLDDQRNWYRYHHLMSDFLRRMFIRTNPGQWARTHVQAARWLESHGFEEEAAEHYLEGKQYEDVVRVIENNLQAFLKKKFAALSRWILQLPESVISKRPMVEMFYLLLLIGIRQWDKASEKIERAKLRYDALQGTMDDAEWKNVMGNICYLCATSSYFKKDLTQVSDYFELVDQYAPEGSFLQTIGDNRYNGYDEFEDHLTFINDYHGASVFLLKWITRWGDRRTHPFAGRIQASYSKLLYEWNRLEEAERCIDQVLRPQDAPPNTRSMLQINVSASRIQQALGHPVQAAELLERLKVQIESPDYAVFLRKIEAEQACLAVRQGSLPAAAEWLERCGMTPTDEIPLNEAAEYAALARVLAACGRMDEALSLSERLQQLFWKEDRLRERIKMLILQSVTQYRGGQKNKAIGLLETALRLAWPQRFVRSFVDEGPVMAEILTAYLSARQDDRLRSAASVPPDYAVSLLQALQLSRHQSAVPVRAEARRARKPQIERLTNRQMEIVRLMAEGMSNKQIAQDLDITEGTVKSHANHIYEKLDVRTRVQAIKKARELLLLN</sequence>
<dbReference type="RefSeq" id="WP_378107381.1">
    <property type="nucleotide sequence ID" value="NZ_JBHSUP010000026.1"/>
</dbReference>
<dbReference type="EMBL" id="JBHTAI010000011">
    <property type="protein sequence ID" value="MFC7150664.1"/>
    <property type="molecule type" value="Genomic_DNA"/>
</dbReference>
<keyword evidence="6" id="KW-1185">Reference proteome</keyword>
<dbReference type="InterPro" id="IPR000792">
    <property type="entry name" value="Tscrpt_reg_LuxR_C"/>
</dbReference>
<keyword evidence="3" id="KW-0804">Transcription</keyword>
<evidence type="ECO:0000256" key="2">
    <source>
        <dbReference type="ARBA" id="ARBA00023125"/>
    </source>
</evidence>
<dbReference type="SMART" id="SM00421">
    <property type="entry name" value="HTH_LUXR"/>
    <property type="match status" value="1"/>
</dbReference>
<proteinExistence type="predicted"/>
<dbReference type="Gene3D" id="3.40.50.300">
    <property type="entry name" value="P-loop containing nucleotide triphosphate hydrolases"/>
    <property type="match status" value="1"/>
</dbReference>
<evidence type="ECO:0000256" key="3">
    <source>
        <dbReference type="ARBA" id="ARBA00023163"/>
    </source>
</evidence>
<dbReference type="Pfam" id="PF25873">
    <property type="entry name" value="WHD_MalT"/>
    <property type="match status" value="1"/>
</dbReference>
<protein>
    <submittedName>
        <fullName evidence="5">LuxR C-terminal-related transcriptional regulator</fullName>
    </submittedName>
</protein>
<accession>A0ABW2FFG9</accession>
<reference evidence="6" key="1">
    <citation type="journal article" date="2019" name="Int. J. Syst. Evol. Microbiol.">
        <title>The Global Catalogue of Microorganisms (GCM) 10K type strain sequencing project: providing services to taxonomists for standard genome sequencing and annotation.</title>
        <authorList>
            <consortium name="The Broad Institute Genomics Platform"/>
            <consortium name="The Broad Institute Genome Sequencing Center for Infectious Disease"/>
            <person name="Wu L."/>
            <person name="Ma J."/>
        </authorList>
    </citation>
    <scope>NUCLEOTIDE SEQUENCE [LARGE SCALE GENOMIC DNA]</scope>
    <source>
        <strain evidence="6">KCTC 12907</strain>
    </source>
</reference>
<dbReference type="Gene3D" id="1.10.10.10">
    <property type="entry name" value="Winged helix-like DNA-binding domain superfamily/Winged helix DNA-binding domain"/>
    <property type="match status" value="1"/>
</dbReference>
<dbReference type="SUPFAM" id="SSF46894">
    <property type="entry name" value="C-terminal effector domain of the bipartite response regulators"/>
    <property type="match status" value="1"/>
</dbReference>
<evidence type="ECO:0000256" key="1">
    <source>
        <dbReference type="ARBA" id="ARBA00023015"/>
    </source>
</evidence>
<dbReference type="PRINTS" id="PR00038">
    <property type="entry name" value="HTHLUXR"/>
</dbReference>
<keyword evidence="2" id="KW-0238">DNA-binding</keyword>
<dbReference type="PANTHER" id="PTHR44688:SF16">
    <property type="entry name" value="DNA-BINDING TRANSCRIPTIONAL ACTIVATOR DEVR_DOSR"/>
    <property type="match status" value="1"/>
</dbReference>
<dbReference type="InterPro" id="IPR027417">
    <property type="entry name" value="P-loop_NTPase"/>
</dbReference>
<dbReference type="PROSITE" id="PS00622">
    <property type="entry name" value="HTH_LUXR_1"/>
    <property type="match status" value="1"/>
</dbReference>
<dbReference type="Proteomes" id="UP001596378">
    <property type="component" value="Unassembled WGS sequence"/>
</dbReference>
<dbReference type="Pfam" id="PF17874">
    <property type="entry name" value="TPR_MalT"/>
    <property type="match status" value="1"/>
</dbReference>
<dbReference type="InterPro" id="IPR059106">
    <property type="entry name" value="WHD_MalT"/>
</dbReference>
<keyword evidence="1" id="KW-0805">Transcription regulation</keyword>
<gene>
    <name evidence="5" type="ORF">ACFQMJ_19195</name>
</gene>
<dbReference type="InterPro" id="IPR041617">
    <property type="entry name" value="TPR_MalT"/>
</dbReference>